<keyword evidence="2" id="KW-1185">Reference proteome</keyword>
<evidence type="ECO:0000313" key="1">
    <source>
        <dbReference type="EMBL" id="BAH77663.1"/>
    </source>
</evidence>
<sequence length="50" mass="5632">MIHSDATLQQAVKNRKNLTLYSSIASLACDYFFCYPKSDTQSNKKVSTTL</sequence>
<name>C4XPW3_SOLM1</name>
<dbReference type="Proteomes" id="UP000009071">
    <property type="component" value="Chromosome"/>
</dbReference>
<dbReference type="EMBL" id="AP010904">
    <property type="protein sequence ID" value="BAH77663.1"/>
    <property type="molecule type" value="Genomic_DNA"/>
</dbReference>
<dbReference type="HOGENOM" id="CLU_3117162_0_0_7"/>
<accession>C4XPW3</accession>
<evidence type="ECO:0000313" key="2">
    <source>
        <dbReference type="Proteomes" id="UP000009071"/>
    </source>
</evidence>
<organism evidence="1 2">
    <name type="scientific">Solidesulfovibrio magneticus (strain ATCC 700980 / DSM 13731 / RS-1)</name>
    <name type="common">Desulfovibrio magneticus</name>
    <dbReference type="NCBI Taxonomy" id="573370"/>
    <lineage>
        <taxon>Bacteria</taxon>
        <taxon>Pseudomonadati</taxon>
        <taxon>Thermodesulfobacteriota</taxon>
        <taxon>Desulfovibrionia</taxon>
        <taxon>Desulfovibrionales</taxon>
        <taxon>Desulfovibrionaceae</taxon>
        <taxon>Solidesulfovibrio</taxon>
    </lineage>
</organism>
<proteinExistence type="predicted"/>
<protein>
    <submittedName>
        <fullName evidence="1">Uncharacterized protein</fullName>
    </submittedName>
</protein>
<reference evidence="1 2" key="1">
    <citation type="journal article" date="2009" name="Genome Res.">
        <title>Whole genome sequence of Desulfovibrio magneticus strain RS-1 revealed common gene clusters in magnetotactic bacteria.</title>
        <authorList>
            <person name="Nakazawa H."/>
            <person name="Arakaki A."/>
            <person name="Narita-Yamada S."/>
            <person name="Yashiro I."/>
            <person name="Jinno K."/>
            <person name="Aoki N."/>
            <person name="Tsuruyama A."/>
            <person name="Okamura Y."/>
            <person name="Tanikawa S."/>
            <person name="Fujita N."/>
            <person name="Takeyama H."/>
            <person name="Matsunaga T."/>
        </authorList>
    </citation>
    <scope>NUCLEOTIDE SEQUENCE [LARGE SCALE GENOMIC DNA]</scope>
    <source>
        <strain evidence="2">ATCC 700980 / DSM 13731 / RS-1</strain>
    </source>
</reference>
<dbReference type="KEGG" id="dma:DMR_41720"/>
<dbReference type="AlphaFoldDB" id="C4XPW3"/>
<gene>
    <name evidence="1" type="ordered locus">DMR_41720</name>
</gene>